<dbReference type="Ensembl" id="ENSCHIT00010049676.1">
    <property type="protein sequence ID" value="ENSCHIP00010035342.1"/>
    <property type="gene ID" value="ENSCHIG00010026293.1"/>
</dbReference>
<name>A0A8C2RXT4_CAPHI</name>
<dbReference type="AlphaFoldDB" id="A0A8C2RXT4"/>
<accession>A0A8C2RXT4</accession>
<reference evidence="2" key="2">
    <citation type="submission" date="2025-08" db="UniProtKB">
        <authorList>
            <consortium name="Ensembl"/>
        </authorList>
    </citation>
    <scope>IDENTIFICATION</scope>
</reference>
<proteinExistence type="predicted"/>
<feature type="region of interest" description="Disordered" evidence="1">
    <location>
        <begin position="1"/>
        <end position="21"/>
    </location>
</feature>
<protein>
    <submittedName>
        <fullName evidence="2">Uncharacterized protein</fullName>
    </submittedName>
</protein>
<evidence type="ECO:0000256" key="1">
    <source>
        <dbReference type="SAM" id="MobiDB-lite"/>
    </source>
</evidence>
<reference evidence="2" key="1">
    <citation type="submission" date="2019-03" db="EMBL/GenBank/DDBJ databases">
        <title>Genome sequencing and reference-guided assembly of Black Bengal Goat (Capra hircus).</title>
        <authorList>
            <person name="Siddiki A.Z."/>
            <person name="Baten A."/>
            <person name="Billah M."/>
            <person name="Alam M.A.U."/>
            <person name="Shawrob K.S.M."/>
            <person name="Saha S."/>
            <person name="Chowdhury M."/>
            <person name="Rahman A.H."/>
            <person name="Stear M."/>
            <person name="Miah G."/>
            <person name="Das G.B."/>
            <person name="Hossain M.M."/>
            <person name="Kumkum M."/>
            <person name="Islam M.S."/>
            <person name="Mollah A.M."/>
            <person name="Ahsan A."/>
            <person name="Tusar F."/>
            <person name="Khan M.K.I."/>
        </authorList>
    </citation>
    <scope>NUCLEOTIDE SEQUENCE [LARGE SCALE GENOMIC DNA]</scope>
</reference>
<evidence type="ECO:0000313" key="2">
    <source>
        <dbReference type="Ensembl" id="ENSCHIP00010035342.1"/>
    </source>
</evidence>
<feature type="compositionally biased region" description="Low complexity" evidence="1">
    <location>
        <begin position="1"/>
        <end position="17"/>
    </location>
</feature>
<organism evidence="2">
    <name type="scientific">Capra hircus</name>
    <name type="common">Goat</name>
    <dbReference type="NCBI Taxonomy" id="9925"/>
    <lineage>
        <taxon>Eukaryota</taxon>
        <taxon>Metazoa</taxon>
        <taxon>Chordata</taxon>
        <taxon>Craniata</taxon>
        <taxon>Vertebrata</taxon>
        <taxon>Euteleostomi</taxon>
        <taxon>Mammalia</taxon>
        <taxon>Eutheria</taxon>
        <taxon>Laurasiatheria</taxon>
        <taxon>Artiodactyla</taxon>
        <taxon>Ruminantia</taxon>
        <taxon>Pecora</taxon>
        <taxon>Bovidae</taxon>
        <taxon>Caprinae</taxon>
        <taxon>Capra</taxon>
    </lineage>
</organism>
<sequence length="105" mass="11174">MPFLTSSSSGTMSCKSTVKTKSISHRGFSASSARVPGVCHSGFSRVSLSCSRGSGGLAGVCGGAGFGSRSLYDEKKKCLRCVNIYNLLLKRSYSRNRAWPPITML</sequence>